<evidence type="ECO:0000313" key="6">
    <source>
        <dbReference type="Proteomes" id="UP000031829"/>
    </source>
</evidence>
<accession>A0A0B6AK37</accession>
<dbReference type="CDD" id="cd01167">
    <property type="entry name" value="bac_FRK"/>
    <property type="match status" value="1"/>
</dbReference>
<dbReference type="RefSeq" id="WP_034653681.1">
    <property type="nucleotide sequence ID" value="NZ_BCVB01000003.1"/>
</dbReference>
<keyword evidence="3 5" id="KW-0418">Kinase</keyword>
<organism evidence="5 6">
    <name type="scientific">Priestia megaterium (strain ATCC 14581 / DSM 32 / CCUG 1817 / JCM 2506 / NBRC 15308 / NCIMB 9376 / NCTC 10342 / NRRL B-14308 / VKM B-512 / Ford 19)</name>
    <name type="common">Bacillus megaterium</name>
    <dbReference type="NCBI Taxonomy" id="1348623"/>
    <lineage>
        <taxon>Bacteria</taxon>
        <taxon>Bacillati</taxon>
        <taxon>Bacillota</taxon>
        <taxon>Bacilli</taxon>
        <taxon>Bacillales</taxon>
        <taxon>Bacillaceae</taxon>
        <taxon>Priestia</taxon>
    </lineage>
</organism>
<dbReference type="GeneID" id="93641519"/>
<evidence type="ECO:0000256" key="2">
    <source>
        <dbReference type="ARBA" id="ARBA00022679"/>
    </source>
</evidence>
<evidence type="ECO:0000259" key="4">
    <source>
        <dbReference type="Pfam" id="PF00294"/>
    </source>
</evidence>
<dbReference type="PROSITE" id="PS00584">
    <property type="entry name" value="PFKB_KINASES_2"/>
    <property type="match status" value="1"/>
</dbReference>
<evidence type="ECO:0000313" key="5">
    <source>
        <dbReference type="EMBL" id="AJI20184.1"/>
    </source>
</evidence>
<dbReference type="InterPro" id="IPR029056">
    <property type="entry name" value="Ribokinase-like"/>
</dbReference>
<feature type="domain" description="Carbohydrate kinase PfkB" evidence="4">
    <location>
        <begin position="2"/>
        <end position="312"/>
    </location>
</feature>
<dbReference type="HOGENOM" id="CLU_027634_6_1_9"/>
<protein>
    <submittedName>
        <fullName evidence="5">PfkB carbohydrate kinase family protein</fullName>
    </submittedName>
</protein>
<sequence>MGKLFSIGEVLIDMIPAQKGLQLKEVESFTRVPGGAPANVAAVVATYGNESALITKVGEDAFGDFLVDTLREVGVGTDMVYRTEEANTALAFVSLREDGERDFSFYRNPSADLLLTEDEINPDWFASNDVLHFCSVDLVESPMKYAHMKAIKSMKEKGGVISFDPNVRLPLWKDHELCRQTILEFIPQAHIVKISDDELSFITGIEDEQQAIQSLFTGDVQVVVFTKGAEGATLYTKQAVYESNGYKVAVVDTTGAGDAFIGGFLYQLLSRDVSQENLTAILDSDHDAILRFANASGALTTTGKGAISSIPAKEVVEQFCKPVAN</sequence>
<dbReference type="SUPFAM" id="SSF53613">
    <property type="entry name" value="Ribokinase-like"/>
    <property type="match status" value="1"/>
</dbReference>
<proteinExistence type="inferred from homology"/>
<dbReference type="InterPro" id="IPR011611">
    <property type="entry name" value="PfkB_dom"/>
</dbReference>
<dbReference type="GO" id="GO:0016301">
    <property type="term" value="F:kinase activity"/>
    <property type="evidence" value="ECO:0007669"/>
    <property type="project" value="UniProtKB-KW"/>
</dbReference>
<dbReference type="EMBL" id="CP009920">
    <property type="protein sequence ID" value="AJI20184.1"/>
    <property type="molecule type" value="Genomic_DNA"/>
</dbReference>
<dbReference type="InterPro" id="IPR002173">
    <property type="entry name" value="Carboh/pur_kinase_PfkB_CS"/>
</dbReference>
<evidence type="ECO:0000256" key="1">
    <source>
        <dbReference type="ARBA" id="ARBA00010688"/>
    </source>
</evidence>
<reference evidence="5 6" key="1">
    <citation type="journal article" date="2015" name="Genome Announc.">
        <title>Complete genome sequences for 35 biothreat assay-relevant bacillus species.</title>
        <authorList>
            <person name="Johnson S.L."/>
            <person name="Daligault H.E."/>
            <person name="Davenport K.W."/>
            <person name="Jaissle J."/>
            <person name="Frey K.G."/>
            <person name="Ladner J.T."/>
            <person name="Broomall S.M."/>
            <person name="Bishop-Lilly K.A."/>
            <person name="Bruce D.C."/>
            <person name="Gibbons H.S."/>
            <person name="Coyne S.R."/>
            <person name="Lo C.C."/>
            <person name="Meincke L."/>
            <person name="Munk A.C."/>
            <person name="Koroleva G.I."/>
            <person name="Rosenzweig C.N."/>
            <person name="Palacios G.F."/>
            <person name="Redden C.L."/>
            <person name="Minogue T.D."/>
            <person name="Chain P.S."/>
        </authorList>
    </citation>
    <scope>NUCLEOTIDE SEQUENCE [LARGE SCALE GENOMIC DNA]</scope>
    <source>
        <strain evidence="6">ATCC 14581 / DSM 32 / JCM 2506 / NBRC 15308 / NCIMB 9376 / NCTC 10342 / NRRL B-14308 / VKM B-512</strain>
    </source>
</reference>
<comment type="similarity">
    <text evidence="1">Belongs to the carbohydrate kinase PfkB family.</text>
</comment>
<dbReference type="InterPro" id="IPR050306">
    <property type="entry name" value="PfkB_Carbo_kinase"/>
</dbReference>
<dbReference type="Pfam" id="PF00294">
    <property type="entry name" value="PfkB"/>
    <property type="match status" value="1"/>
</dbReference>
<dbReference type="PANTHER" id="PTHR43085:SF54">
    <property type="entry name" value="PUTATIVE-RELATED"/>
    <property type="match status" value="1"/>
</dbReference>
<gene>
    <name evidence="5" type="ORF">BG04_3460</name>
</gene>
<name>A0A0B6AK37_PRIM2</name>
<dbReference type="Proteomes" id="UP000031829">
    <property type="component" value="Chromosome"/>
</dbReference>
<evidence type="ECO:0000256" key="3">
    <source>
        <dbReference type="ARBA" id="ARBA00022777"/>
    </source>
</evidence>
<dbReference type="KEGG" id="bmeg:BG04_3460"/>
<keyword evidence="2" id="KW-0808">Transferase</keyword>
<dbReference type="PANTHER" id="PTHR43085">
    <property type="entry name" value="HEXOKINASE FAMILY MEMBER"/>
    <property type="match status" value="1"/>
</dbReference>
<dbReference type="PROSITE" id="PS00583">
    <property type="entry name" value="PFKB_KINASES_1"/>
    <property type="match status" value="1"/>
</dbReference>
<dbReference type="AlphaFoldDB" id="A0A0B6AK37"/>
<dbReference type="Gene3D" id="3.40.1190.20">
    <property type="match status" value="1"/>
</dbReference>